<dbReference type="OrthoDB" id="5230873at2759"/>
<feature type="signal peptide" evidence="1">
    <location>
        <begin position="1"/>
        <end position="19"/>
    </location>
</feature>
<organism evidence="2 3">
    <name type="scientific">Cylindrodendrum hubeiense</name>
    <dbReference type="NCBI Taxonomy" id="595255"/>
    <lineage>
        <taxon>Eukaryota</taxon>
        <taxon>Fungi</taxon>
        <taxon>Dikarya</taxon>
        <taxon>Ascomycota</taxon>
        <taxon>Pezizomycotina</taxon>
        <taxon>Sordariomycetes</taxon>
        <taxon>Hypocreomycetidae</taxon>
        <taxon>Hypocreales</taxon>
        <taxon>Nectriaceae</taxon>
        <taxon>Cylindrodendrum</taxon>
    </lineage>
</organism>
<protein>
    <submittedName>
        <fullName evidence="2">Uncharacterized protein</fullName>
    </submittedName>
</protein>
<dbReference type="AlphaFoldDB" id="A0A9P5HGH9"/>
<proteinExistence type="predicted"/>
<keyword evidence="1" id="KW-0732">Signal</keyword>
<evidence type="ECO:0000256" key="1">
    <source>
        <dbReference type="SAM" id="SignalP"/>
    </source>
</evidence>
<evidence type="ECO:0000313" key="3">
    <source>
        <dbReference type="Proteomes" id="UP000722485"/>
    </source>
</evidence>
<reference evidence="2" key="1">
    <citation type="submission" date="2020-03" db="EMBL/GenBank/DDBJ databases">
        <title>Draft Genome Sequence of Cylindrodendrum hubeiense.</title>
        <authorList>
            <person name="Buettner E."/>
            <person name="Kellner H."/>
        </authorList>
    </citation>
    <scope>NUCLEOTIDE SEQUENCE</scope>
    <source>
        <strain evidence="2">IHI 201604</strain>
    </source>
</reference>
<sequence>MYPSWILSVVAGLAGAAQAIRYQRDSSDPFQIYAFGDGIGGVPLISSGKSAYIGNYELLDDPEAAPVVFTASTSGVWVGTPNKTDLADSSDPTWSDLKLYVPAASATTHTVGLVNATTAKTTSLQTSGFDFYGTFVYVTGATGGMDMLWYAVPSGTDGVYALRWNTTGDDTDGSIPITLKSSPPSNA</sequence>
<dbReference type="Proteomes" id="UP000722485">
    <property type="component" value="Unassembled WGS sequence"/>
</dbReference>
<accession>A0A9P5HGH9</accession>
<keyword evidence="3" id="KW-1185">Reference proteome</keyword>
<feature type="chain" id="PRO_5040374860" evidence="1">
    <location>
        <begin position="20"/>
        <end position="187"/>
    </location>
</feature>
<comment type="caution">
    <text evidence="2">The sequence shown here is derived from an EMBL/GenBank/DDBJ whole genome shotgun (WGS) entry which is preliminary data.</text>
</comment>
<gene>
    <name evidence="2" type="ORF">G7Z17_g3115</name>
</gene>
<evidence type="ECO:0000313" key="2">
    <source>
        <dbReference type="EMBL" id="KAF7554167.1"/>
    </source>
</evidence>
<name>A0A9P5HGH9_9HYPO</name>
<dbReference type="EMBL" id="JAANBB010000036">
    <property type="protein sequence ID" value="KAF7554167.1"/>
    <property type="molecule type" value="Genomic_DNA"/>
</dbReference>